<name>A0A3S5CC46_9PLAT</name>
<proteinExistence type="predicted"/>
<evidence type="ECO:0000256" key="1">
    <source>
        <dbReference type="SAM" id="MobiDB-lite"/>
    </source>
</evidence>
<organism evidence="2 3">
    <name type="scientific">Protopolystoma xenopodis</name>
    <dbReference type="NCBI Taxonomy" id="117903"/>
    <lineage>
        <taxon>Eukaryota</taxon>
        <taxon>Metazoa</taxon>
        <taxon>Spiralia</taxon>
        <taxon>Lophotrochozoa</taxon>
        <taxon>Platyhelminthes</taxon>
        <taxon>Monogenea</taxon>
        <taxon>Polyopisthocotylea</taxon>
        <taxon>Polystomatidea</taxon>
        <taxon>Polystomatidae</taxon>
        <taxon>Protopolystoma</taxon>
    </lineage>
</organism>
<feature type="compositionally biased region" description="Low complexity" evidence="1">
    <location>
        <begin position="90"/>
        <end position="102"/>
    </location>
</feature>
<keyword evidence="3" id="KW-1185">Reference proteome</keyword>
<sequence>MAKARCLTGHQFSRVQLPTNRQVSYHLVDIKLPEVSTLLRAALLSKPGGPVEYNPIDGWLSSGYQQYTRIIMAKALRAWVFRLGDETAQSSARSNSGSRGRGLCQSRTNSALGYRRKTQ</sequence>
<dbReference type="EMBL" id="CAAALY010004934">
    <property type="protein sequence ID" value="VEL08872.1"/>
    <property type="molecule type" value="Genomic_DNA"/>
</dbReference>
<feature type="region of interest" description="Disordered" evidence="1">
    <location>
        <begin position="89"/>
        <end position="119"/>
    </location>
</feature>
<evidence type="ECO:0000313" key="2">
    <source>
        <dbReference type="EMBL" id="VEL08872.1"/>
    </source>
</evidence>
<protein>
    <submittedName>
        <fullName evidence="2">Uncharacterized protein</fullName>
    </submittedName>
</protein>
<accession>A0A3S5CC46</accession>
<evidence type="ECO:0000313" key="3">
    <source>
        <dbReference type="Proteomes" id="UP000784294"/>
    </source>
</evidence>
<dbReference type="AlphaFoldDB" id="A0A3S5CC46"/>
<gene>
    <name evidence="2" type="ORF">PXEA_LOCUS2312</name>
</gene>
<comment type="caution">
    <text evidence="2">The sequence shown here is derived from an EMBL/GenBank/DDBJ whole genome shotgun (WGS) entry which is preliminary data.</text>
</comment>
<reference evidence="2" key="1">
    <citation type="submission" date="2018-11" db="EMBL/GenBank/DDBJ databases">
        <authorList>
            <consortium name="Pathogen Informatics"/>
        </authorList>
    </citation>
    <scope>NUCLEOTIDE SEQUENCE</scope>
</reference>
<dbReference type="Proteomes" id="UP000784294">
    <property type="component" value="Unassembled WGS sequence"/>
</dbReference>